<feature type="domain" description="PAS" evidence="1">
    <location>
        <begin position="81"/>
        <end position="129"/>
    </location>
</feature>
<dbReference type="PROSITE" id="PS50887">
    <property type="entry name" value="GGDEF"/>
    <property type="match status" value="1"/>
</dbReference>
<dbReference type="InterPro" id="IPR052155">
    <property type="entry name" value="Biofilm_reg_signaling"/>
</dbReference>
<dbReference type="InterPro" id="IPR013655">
    <property type="entry name" value="PAS_fold_3"/>
</dbReference>
<dbReference type="Gene3D" id="3.30.70.270">
    <property type="match status" value="1"/>
</dbReference>
<sequence length="350" mass="40210">MTMVQAERLQIDESSLRELVETLRFRAESLESLDKLVSSLKQEAEHHHRLADSLKHGLELVQQIVEEREAFFSLSLDMLCIATTSGYFHKVNRAFERTLGYTQEELLSRSFLELVHPEDLEKTQHEVEKLRLGIDTISFDNRYQHKNGDYRWLNWTTPAPIPGSHFLYAVARDVTEQRQRDERTLYLASHDDLTGLANRWRFNEELKASFARLKRHSNRQFAVLVLDLDQFKPVNDNYGHQAGDMVLRTTGERLNAIKRETDVLCRLGGDEFALLAPETDAREASMIAERMRKEIIRPISIGDRDVIVDVSIGIALAEESISDADSLIKLADEAMYDIKRSKVSDGQLTP</sequence>
<dbReference type="SUPFAM" id="SSF55785">
    <property type="entry name" value="PYP-like sensor domain (PAS domain)"/>
    <property type="match status" value="1"/>
</dbReference>
<evidence type="ECO:0000313" key="4">
    <source>
        <dbReference type="Proteomes" id="UP000646911"/>
    </source>
</evidence>
<dbReference type="InterPro" id="IPR035965">
    <property type="entry name" value="PAS-like_dom_sf"/>
</dbReference>
<dbReference type="PROSITE" id="PS50112">
    <property type="entry name" value="PAS"/>
    <property type="match status" value="1"/>
</dbReference>
<dbReference type="Pfam" id="PF00990">
    <property type="entry name" value="GGDEF"/>
    <property type="match status" value="1"/>
</dbReference>
<dbReference type="SMART" id="SM00091">
    <property type="entry name" value="PAS"/>
    <property type="match status" value="1"/>
</dbReference>
<protein>
    <submittedName>
        <fullName evidence="3">GGDEF domain-containing protein</fullName>
    </submittedName>
</protein>
<name>A0ABR6ZHV5_9BURK</name>
<comment type="caution">
    <text evidence="3">The sequence shown here is derived from an EMBL/GenBank/DDBJ whole genome shotgun (WGS) entry which is preliminary data.</text>
</comment>
<evidence type="ECO:0000259" key="2">
    <source>
        <dbReference type="PROSITE" id="PS50887"/>
    </source>
</evidence>
<dbReference type="InterPro" id="IPR029787">
    <property type="entry name" value="Nucleotide_cyclase"/>
</dbReference>
<gene>
    <name evidence="3" type="ORF">H8L47_27520</name>
</gene>
<dbReference type="CDD" id="cd00130">
    <property type="entry name" value="PAS"/>
    <property type="match status" value="1"/>
</dbReference>
<evidence type="ECO:0000313" key="3">
    <source>
        <dbReference type="EMBL" id="MBC3911316.1"/>
    </source>
</evidence>
<dbReference type="SUPFAM" id="SSF55073">
    <property type="entry name" value="Nucleotide cyclase"/>
    <property type="match status" value="1"/>
</dbReference>
<dbReference type="Pfam" id="PF08447">
    <property type="entry name" value="PAS_3"/>
    <property type="match status" value="1"/>
</dbReference>
<dbReference type="NCBIfam" id="TIGR00229">
    <property type="entry name" value="sensory_box"/>
    <property type="match status" value="1"/>
</dbReference>
<dbReference type="InterPro" id="IPR043128">
    <property type="entry name" value="Rev_trsase/Diguanyl_cyclase"/>
</dbReference>
<dbReference type="PANTHER" id="PTHR44757">
    <property type="entry name" value="DIGUANYLATE CYCLASE DGCP"/>
    <property type="match status" value="1"/>
</dbReference>
<accession>A0ABR6ZHV5</accession>
<dbReference type="InterPro" id="IPR000160">
    <property type="entry name" value="GGDEF_dom"/>
</dbReference>
<dbReference type="CDD" id="cd01949">
    <property type="entry name" value="GGDEF"/>
    <property type="match status" value="1"/>
</dbReference>
<dbReference type="PANTHER" id="PTHR44757:SF2">
    <property type="entry name" value="BIOFILM ARCHITECTURE MAINTENANCE PROTEIN MBAA"/>
    <property type="match status" value="1"/>
</dbReference>
<reference evidence="3 4" key="1">
    <citation type="submission" date="2020-08" db="EMBL/GenBank/DDBJ databases">
        <title>Novel species isolated from subtropical streams in China.</title>
        <authorList>
            <person name="Lu H."/>
        </authorList>
    </citation>
    <scope>NUCLEOTIDE SEQUENCE [LARGE SCALE GENOMIC DNA]</scope>
    <source>
        <strain evidence="3 4">NL8W</strain>
    </source>
</reference>
<dbReference type="Proteomes" id="UP000646911">
    <property type="component" value="Unassembled WGS sequence"/>
</dbReference>
<proteinExistence type="predicted"/>
<dbReference type="NCBIfam" id="TIGR00254">
    <property type="entry name" value="GGDEF"/>
    <property type="match status" value="1"/>
</dbReference>
<keyword evidence="4" id="KW-1185">Reference proteome</keyword>
<dbReference type="EMBL" id="JACOFX010000029">
    <property type="protein sequence ID" value="MBC3911316.1"/>
    <property type="molecule type" value="Genomic_DNA"/>
</dbReference>
<feature type="domain" description="GGDEF" evidence="2">
    <location>
        <begin position="219"/>
        <end position="350"/>
    </location>
</feature>
<dbReference type="SMART" id="SM00267">
    <property type="entry name" value="GGDEF"/>
    <property type="match status" value="1"/>
</dbReference>
<organism evidence="3 4">
    <name type="scientific">Undibacterium umbellatum</name>
    <dbReference type="NCBI Taxonomy" id="2762300"/>
    <lineage>
        <taxon>Bacteria</taxon>
        <taxon>Pseudomonadati</taxon>
        <taxon>Pseudomonadota</taxon>
        <taxon>Betaproteobacteria</taxon>
        <taxon>Burkholderiales</taxon>
        <taxon>Oxalobacteraceae</taxon>
        <taxon>Undibacterium</taxon>
    </lineage>
</organism>
<dbReference type="InterPro" id="IPR000014">
    <property type="entry name" value="PAS"/>
</dbReference>
<evidence type="ECO:0000259" key="1">
    <source>
        <dbReference type="PROSITE" id="PS50112"/>
    </source>
</evidence>
<dbReference type="Gene3D" id="3.30.450.20">
    <property type="entry name" value="PAS domain"/>
    <property type="match status" value="1"/>
</dbReference>